<evidence type="ECO:0000256" key="2">
    <source>
        <dbReference type="ARBA" id="ARBA00004477"/>
    </source>
</evidence>
<evidence type="ECO:0000256" key="9">
    <source>
        <dbReference type="ARBA" id="ARBA00022989"/>
    </source>
</evidence>
<evidence type="ECO:0000256" key="1">
    <source>
        <dbReference type="ARBA" id="ARBA00004123"/>
    </source>
</evidence>
<evidence type="ECO:0000256" key="7">
    <source>
        <dbReference type="ARBA" id="ARBA00022692"/>
    </source>
</evidence>
<feature type="region of interest" description="Disordered" evidence="14">
    <location>
        <begin position="911"/>
        <end position="932"/>
    </location>
</feature>
<evidence type="ECO:0000256" key="4">
    <source>
        <dbReference type="ARBA" id="ARBA00008715"/>
    </source>
</evidence>
<keyword evidence="7 15" id="KW-0812">Transmembrane</keyword>
<dbReference type="InterPro" id="IPR028941">
    <property type="entry name" value="WHIM2_dom"/>
</dbReference>
<keyword evidence="6 18" id="KW-0808">Transferase</keyword>
<feature type="domain" description="DDT" evidence="16">
    <location>
        <begin position="937"/>
        <end position="1000"/>
    </location>
</feature>
<dbReference type="InterPro" id="IPR004856">
    <property type="entry name" value="Glyco_trans_ALG6/ALG8"/>
</dbReference>
<evidence type="ECO:0000256" key="14">
    <source>
        <dbReference type="SAM" id="MobiDB-lite"/>
    </source>
</evidence>
<dbReference type="UniPathway" id="UPA00378"/>
<dbReference type="GO" id="GO:0031509">
    <property type="term" value="P:subtelomeric heterochromatin formation"/>
    <property type="evidence" value="ECO:0007669"/>
    <property type="project" value="TreeGrafter"/>
</dbReference>
<feature type="transmembrane region" description="Helical" evidence="15">
    <location>
        <begin position="445"/>
        <end position="465"/>
    </location>
</feature>
<dbReference type="PROSITE" id="PS50827">
    <property type="entry name" value="DDT"/>
    <property type="match status" value="1"/>
</dbReference>
<reference evidence="18" key="1">
    <citation type="journal article" date="2020" name="Stud. Mycol.">
        <title>101 Dothideomycetes genomes: a test case for predicting lifestyles and emergence of pathogens.</title>
        <authorList>
            <person name="Haridas S."/>
            <person name="Albert R."/>
            <person name="Binder M."/>
            <person name="Bloem J."/>
            <person name="Labutti K."/>
            <person name="Salamov A."/>
            <person name="Andreopoulos B."/>
            <person name="Baker S."/>
            <person name="Barry K."/>
            <person name="Bills G."/>
            <person name="Bluhm B."/>
            <person name="Cannon C."/>
            <person name="Castanera R."/>
            <person name="Culley D."/>
            <person name="Daum C."/>
            <person name="Ezra D."/>
            <person name="Gonzalez J."/>
            <person name="Henrissat B."/>
            <person name="Kuo A."/>
            <person name="Liang C."/>
            <person name="Lipzen A."/>
            <person name="Lutzoni F."/>
            <person name="Magnuson J."/>
            <person name="Mondo S."/>
            <person name="Nolan M."/>
            <person name="Ohm R."/>
            <person name="Pangilinan J."/>
            <person name="Park H.-J."/>
            <person name="Ramirez L."/>
            <person name="Alfaro M."/>
            <person name="Sun H."/>
            <person name="Tritt A."/>
            <person name="Yoshinaga Y."/>
            <person name="Zwiers L.-H."/>
            <person name="Turgeon B."/>
            <person name="Goodwin S."/>
            <person name="Spatafora J."/>
            <person name="Crous P."/>
            <person name="Grigoriev I."/>
        </authorList>
    </citation>
    <scope>NUCLEOTIDE SEQUENCE</scope>
    <source>
        <strain evidence="18">HMLAC05119</strain>
    </source>
</reference>
<dbReference type="Pfam" id="PF02791">
    <property type="entry name" value="DDT"/>
    <property type="match status" value="1"/>
</dbReference>
<dbReference type="GO" id="GO:0016758">
    <property type="term" value="F:hexosyltransferase activity"/>
    <property type="evidence" value="ECO:0007669"/>
    <property type="project" value="InterPro"/>
</dbReference>
<feature type="compositionally biased region" description="Polar residues" evidence="14">
    <location>
        <begin position="754"/>
        <end position="764"/>
    </location>
</feature>
<evidence type="ECO:0000256" key="11">
    <source>
        <dbReference type="ARBA" id="ARBA00023242"/>
    </source>
</evidence>
<feature type="transmembrane region" description="Helical" evidence="15">
    <location>
        <begin position="315"/>
        <end position="336"/>
    </location>
</feature>
<feature type="region of interest" description="Disordered" evidence="14">
    <location>
        <begin position="1010"/>
        <end position="1064"/>
    </location>
</feature>
<keyword evidence="8" id="KW-0256">Endoplasmic reticulum</keyword>
<proteinExistence type="inferred from homology"/>
<feature type="transmembrane region" description="Helical" evidence="15">
    <location>
        <begin position="6"/>
        <end position="26"/>
    </location>
</feature>
<feature type="transmembrane region" description="Helical" evidence="15">
    <location>
        <begin position="126"/>
        <end position="144"/>
    </location>
</feature>
<dbReference type="Proteomes" id="UP000800096">
    <property type="component" value="Unassembled WGS sequence"/>
</dbReference>
<keyword evidence="11 12" id="KW-0539">Nucleus</keyword>
<gene>
    <name evidence="18" type="ORF">BDU57DRAFT_546648</name>
</gene>
<feature type="transmembrane region" description="Helical" evidence="15">
    <location>
        <begin position="219"/>
        <end position="243"/>
    </location>
</feature>
<keyword evidence="19" id="KW-1185">Reference proteome</keyword>
<evidence type="ECO:0000256" key="10">
    <source>
        <dbReference type="ARBA" id="ARBA00023136"/>
    </source>
</evidence>
<feature type="compositionally biased region" description="Polar residues" evidence="14">
    <location>
        <begin position="726"/>
        <end position="736"/>
    </location>
</feature>
<feature type="transmembrane region" description="Helical" evidence="15">
    <location>
        <begin position="102"/>
        <end position="120"/>
    </location>
</feature>
<evidence type="ECO:0000313" key="19">
    <source>
        <dbReference type="Proteomes" id="UP000800096"/>
    </source>
</evidence>
<evidence type="ECO:0000313" key="18">
    <source>
        <dbReference type="EMBL" id="KAF1917350.1"/>
    </source>
</evidence>
<dbReference type="PANTHER" id="PTHR32075">
    <property type="entry name" value="ISWI CHROMATIN-REMODELING COMPLEX SUBUNIT YPL216W-RELATED"/>
    <property type="match status" value="1"/>
</dbReference>
<evidence type="ECO:0000256" key="3">
    <source>
        <dbReference type="ARBA" id="ARBA00004922"/>
    </source>
</evidence>
<dbReference type="GO" id="GO:0000781">
    <property type="term" value="C:chromosome, telomeric region"/>
    <property type="evidence" value="ECO:0007669"/>
    <property type="project" value="GOC"/>
</dbReference>
<keyword evidence="10 15" id="KW-0472">Membrane</keyword>
<keyword evidence="13" id="KW-0175">Coiled coil</keyword>
<dbReference type="OrthoDB" id="1689333at2759"/>
<evidence type="ECO:0000259" key="17">
    <source>
        <dbReference type="PROSITE" id="PS51136"/>
    </source>
</evidence>
<feature type="coiled-coil region" evidence="13">
    <location>
        <begin position="1155"/>
        <end position="1189"/>
    </location>
</feature>
<dbReference type="GO" id="GO:0005789">
    <property type="term" value="C:endoplasmic reticulum membrane"/>
    <property type="evidence" value="ECO:0007669"/>
    <property type="project" value="UniProtKB-SubCell"/>
</dbReference>
<dbReference type="GO" id="GO:0000785">
    <property type="term" value="C:chromatin"/>
    <property type="evidence" value="ECO:0007669"/>
    <property type="project" value="UniProtKB-ARBA"/>
</dbReference>
<accession>A0A6A5QR93</accession>
<dbReference type="InterPro" id="IPR013136">
    <property type="entry name" value="WSTF_Acf1_Cbp146"/>
</dbReference>
<feature type="transmembrane region" description="Helical" evidence="15">
    <location>
        <begin position="413"/>
        <end position="433"/>
    </location>
</feature>
<evidence type="ECO:0000259" key="16">
    <source>
        <dbReference type="PROSITE" id="PS50827"/>
    </source>
</evidence>
<organism evidence="18 19">
    <name type="scientific">Ampelomyces quisqualis</name>
    <name type="common">Powdery mildew agent</name>
    <dbReference type="NCBI Taxonomy" id="50730"/>
    <lineage>
        <taxon>Eukaryota</taxon>
        <taxon>Fungi</taxon>
        <taxon>Dikarya</taxon>
        <taxon>Ascomycota</taxon>
        <taxon>Pezizomycotina</taxon>
        <taxon>Dothideomycetes</taxon>
        <taxon>Pleosporomycetidae</taxon>
        <taxon>Pleosporales</taxon>
        <taxon>Pleosporineae</taxon>
        <taxon>Phaeosphaeriaceae</taxon>
        <taxon>Ampelomyces</taxon>
    </lineage>
</organism>
<dbReference type="Pfam" id="PF03155">
    <property type="entry name" value="Alg6_Alg8"/>
    <property type="match status" value="1"/>
</dbReference>
<feature type="compositionally biased region" description="Acidic residues" evidence="14">
    <location>
        <begin position="1012"/>
        <end position="1021"/>
    </location>
</feature>
<keyword evidence="5" id="KW-0328">Glycosyltransferase</keyword>
<dbReference type="EMBL" id="ML979134">
    <property type="protein sequence ID" value="KAF1917350.1"/>
    <property type="molecule type" value="Genomic_DNA"/>
</dbReference>
<feature type="transmembrane region" description="Helical" evidence="15">
    <location>
        <begin position="188"/>
        <end position="207"/>
    </location>
</feature>
<feature type="compositionally biased region" description="Basic and acidic residues" evidence="14">
    <location>
        <begin position="1506"/>
        <end position="1515"/>
    </location>
</feature>
<feature type="compositionally biased region" description="Basic residues" evidence="14">
    <location>
        <begin position="1245"/>
        <end position="1256"/>
    </location>
</feature>
<comment type="similarity">
    <text evidence="4">Belongs to the ALG6/ALG8 glucosyltransferase family.</text>
</comment>
<feature type="region of interest" description="Disordered" evidence="14">
    <location>
        <begin position="1227"/>
        <end position="1276"/>
    </location>
</feature>
<sequence length="1531" mass="175932">MAELYPSIAQCAIVATALKVLLFPAYKSTDFEVHRNWLAVTNSLPVKEWYYENTSEWTLDYPPFFAYFEWCLSQVASYVDPVMLHVKALDYDSWQTVYFQRTTVIISELVLVYALHLYVGTSKTKVTAHAAALSVLLSPGLLIIDHVHFQYNGFMYGILVLSMVLARNNSTLLLSGLLFAVLLCFKHIYLYLAPAYFVYLLRAYCLGQRTTFPYLHVRFLNCVKLCVGIVTILASAFGPFALWGQVEQVFRRLFPFSRGLCHAYWAPNVWAMYSFVDRVLIYAAPRLGLNVQSEAVNSVTRGLVGDTSFAVLPDIVPLTCFLFTLGTQIPVLFRLLHKPTWEAFVGAVTLCGYASFLFGWHVHEKAILLVIIPFSLIALHDRRFLGAFRPLAVAGHVSLFPLLFTAAEFPVKTVYTILWLVLFLLAFDRLAPASPQPRIFLLDRFSFLYIALSIPLIAYCSLVLYKRKPVRLEPLPRSLDENTEVWLIDETGEVFTDYEKFLNRCDFYEQKKFTCESTGHSGFTFFEAKESEVRSTPVLEKGSLIVTTPQSEASKEINSILPEALRSRILEYVQFQTTFRMDDLVNDVYDHFKEQFLTNDHVSIEGENVRRFGRITNITDTSRLHSMFAAQSIDDSVRSFSYEITLEDNDEKVVKYRASELQRDRRYYSKIIFKQYLRRTTSRESFVGAPWVVSEHLAKRYGIPLVMPDKKTRDAQLAQRRAAANGSLQNGTSPPVQQAHPHHATNGHAPHVNGNRQHPQASGQGQATFVNFAANHHMYQDHRQQNHLPPHMHGPHPPSFAHNRPPMIYANRPPTISVVPPAFILQQHQLQQHQQQQHQQQHHMAMHHAQHPMAMHPHPHFQTSFPHHQGPRPANFTPPQHAPQPTRLLEPVKYPMEDLEIRQPRTEPVRPSLKFFSDDVPDGTKGPQNEKRSGILMKSLGPLLCAWETLNVHDTVYMLDSFTFDDFVDAMRFTDEEVECELFVEIHCSILKQIVNSSGKVQTFLPKISQIEESDEEEGSSEESSPTPEPEPPIRTTRSSLRKSEAQQLVRPRTPTPEPPKEVHSAEKFLEEFNWIEQCKIRNFREGGWQSIVVALLYRLSWDPLHEEACNAILAKLTPPDEEPTVESIANNYAQLDVNLRISALELILRLTVATEAFRDQLVAAAQEMTRLRKEKIDFQRKRKELADELFKLDLERKIHLPANTPASPIEAKEEDLDVSMTSMASDVKEGAEGDGAEEPSMSKSRLRNSNKNKRKAAAEEARKEKAKKAKQEIEKTKKQKEWEKLLDSIEQKKEELRECEANINELDDDLRETLVHRSKVLGKDRFLNKYYWFEHNGMPFGGVPNSSTAEYGYANGRIWVQGPDKYELQANLEEPAISQDRQRFGFDIPQRKQKEEGDTHLANSIEWAYYDDPEDIDKLIIWLDDRGVREKALRKELLMFRDRIAEYMQVLKKHLSDAEKVEEDEEEESSTRISTRNKTYVEKESTKDRCLLWTNSIMREEYGYNHSEEYEPPKKGKAKPVKAAKGKGKR</sequence>
<feature type="compositionally biased region" description="Low complexity" evidence="14">
    <location>
        <begin position="715"/>
        <end position="724"/>
    </location>
</feature>
<evidence type="ECO:0000256" key="15">
    <source>
        <dbReference type="SAM" id="Phobius"/>
    </source>
</evidence>
<comment type="pathway">
    <text evidence="3">Protein modification; protein glycosylation.</text>
</comment>
<evidence type="ECO:0000256" key="13">
    <source>
        <dbReference type="SAM" id="Coils"/>
    </source>
</evidence>
<dbReference type="Pfam" id="PF10537">
    <property type="entry name" value="WAC_Acf1_DNA_bd"/>
    <property type="match status" value="1"/>
</dbReference>
<evidence type="ECO:0000256" key="12">
    <source>
        <dbReference type="PROSITE-ProRule" id="PRU00475"/>
    </source>
</evidence>
<evidence type="ECO:0000256" key="5">
    <source>
        <dbReference type="ARBA" id="ARBA00022676"/>
    </source>
</evidence>
<comment type="subcellular location">
    <subcellularLocation>
        <location evidence="2">Endoplasmic reticulum membrane</location>
        <topology evidence="2">Multi-pass membrane protein</topology>
    </subcellularLocation>
    <subcellularLocation>
        <location evidence="1 12">Nucleus</location>
    </subcellularLocation>
</comment>
<evidence type="ECO:0000256" key="8">
    <source>
        <dbReference type="ARBA" id="ARBA00022824"/>
    </source>
</evidence>
<dbReference type="PROSITE" id="PS51136">
    <property type="entry name" value="WAC"/>
    <property type="match status" value="1"/>
</dbReference>
<feature type="region of interest" description="Disordered" evidence="14">
    <location>
        <begin position="1506"/>
        <end position="1531"/>
    </location>
</feature>
<dbReference type="Pfam" id="PF15613">
    <property type="entry name" value="WSD"/>
    <property type="match status" value="1"/>
</dbReference>
<keyword evidence="9 15" id="KW-1133">Transmembrane helix</keyword>
<feature type="compositionally biased region" description="Basic residues" evidence="14">
    <location>
        <begin position="1516"/>
        <end position="1531"/>
    </location>
</feature>
<feature type="region of interest" description="Disordered" evidence="14">
    <location>
        <begin position="1457"/>
        <end position="1485"/>
    </location>
</feature>
<dbReference type="InterPro" id="IPR018501">
    <property type="entry name" value="DDT_dom"/>
</dbReference>
<dbReference type="PANTHER" id="PTHR32075:SF6">
    <property type="entry name" value="ISWI CHROMATIN-REMODELING COMPLEX SUBUNIT YPL216W-RELATED"/>
    <property type="match status" value="1"/>
</dbReference>
<feature type="compositionally biased region" description="Basic and acidic residues" evidence="14">
    <location>
        <begin position="1257"/>
        <end position="1276"/>
    </location>
</feature>
<dbReference type="GO" id="GO:0005634">
    <property type="term" value="C:nucleus"/>
    <property type="evidence" value="ECO:0007669"/>
    <property type="project" value="UniProtKB-SubCell"/>
</dbReference>
<feature type="domain" description="WAC" evidence="17">
    <location>
        <begin position="483"/>
        <end position="608"/>
    </location>
</feature>
<feature type="region of interest" description="Disordered" evidence="14">
    <location>
        <begin position="712"/>
        <end position="764"/>
    </location>
</feature>
<protein>
    <submittedName>
        <fullName evidence="18">ALG6, ALG8 glycosyltransferase family-domain-containing protein</fullName>
    </submittedName>
</protein>
<name>A0A6A5QR93_AMPQU</name>
<feature type="transmembrane region" description="Helical" evidence="15">
    <location>
        <begin position="343"/>
        <end position="360"/>
    </location>
</feature>
<evidence type="ECO:0000256" key="6">
    <source>
        <dbReference type="ARBA" id="ARBA00022679"/>
    </source>
</evidence>